<dbReference type="InterPro" id="IPR029063">
    <property type="entry name" value="SAM-dependent_MTases_sf"/>
</dbReference>
<dbReference type="AlphaFoldDB" id="L0GWS0"/>
<sequence>MGHNDDSKRDDADDRQLFRREFLENCRIRQGVYSFVEQDCDFYEGHYKNRTKYLPKLDRWPYTLPLWLINSGYLWTVRRHVPEGSRVLELGCASGVAYFGQRYRMMGLDLSLSSLEGVVQDYERCIQASVMEGLPFNDGVLDAVVSSFFWEHLDEAGKRQLGSELRRVLKPGGKVIFLYDIETNNPMIRHFKAQDEILYRRQFLEGDGHIGYHSSAKNEEIFLDAGFVILNRCGFEKTLLQSPSAYTKLKRWPGSSKRWFGALEYVAKGWRLYPYTLLMRLLNASVDRLLPREWARIERVVLMKPKGPRSVGGGRTAG</sequence>
<dbReference type="Proteomes" id="UP000010816">
    <property type="component" value="Chromosome"/>
</dbReference>
<dbReference type="GO" id="GO:0032259">
    <property type="term" value="P:methylation"/>
    <property type="evidence" value="ECO:0007669"/>
    <property type="project" value="UniProtKB-KW"/>
</dbReference>
<dbReference type="Pfam" id="PF08241">
    <property type="entry name" value="Methyltransf_11"/>
    <property type="match status" value="1"/>
</dbReference>
<name>L0GWS0_9GAMM</name>
<accession>L0GWS0</accession>
<protein>
    <submittedName>
        <fullName evidence="2">Methylase involved in ubiquinone/menaquinone biosynthesis</fullName>
    </submittedName>
</protein>
<dbReference type="KEGG" id="tmb:Thimo_0993"/>
<gene>
    <name evidence="2" type="ORF">Thimo_0993</name>
</gene>
<dbReference type="EMBL" id="CP003051">
    <property type="protein sequence ID" value="AGA89815.1"/>
    <property type="molecule type" value="Genomic_DNA"/>
</dbReference>
<dbReference type="Gene3D" id="3.40.50.150">
    <property type="entry name" value="Vaccinia Virus protein VP39"/>
    <property type="match status" value="1"/>
</dbReference>
<dbReference type="GO" id="GO:0008757">
    <property type="term" value="F:S-adenosylmethionine-dependent methyltransferase activity"/>
    <property type="evidence" value="ECO:0007669"/>
    <property type="project" value="InterPro"/>
</dbReference>
<keyword evidence="2" id="KW-0489">Methyltransferase</keyword>
<organism evidence="2 3">
    <name type="scientific">Thioflavicoccus mobilis 8321</name>
    <dbReference type="NCBI Taxonomy" id="765912"/>
    <lineage>
        <taxon>Bacteria</taxon>
        <taxon>Pseudomonadati</taxon>
        <taxon>Pseudomonadota</taxon>
        <taxon>Gammaproteobacteria</taxon>
        <taxon>Chromatiales</taxon>
        <taxon>Chromatiaceae</taxon>
        <taxon>Thioflavicoccus</taxon>
    </lineage>
</organism>
<dbReference type="eggNOG" id="COG2226">
    <property type="taxonomic scope" value="Bacteria"/>
</dbReference>
<proteinExistence type="predicted"/>
<dbReference type="SUPFAM" id="SSF53335">
    <property type="entry name" value="S-adenosyl-L-methionine-dependent methyltransferases"/>
    <property type="match status" value="1"/>
</dbReference>
<evidence type="ECO:0000313" key="3">
    <source>
        <dbReference type="Proteomes" id="UP000010816"/>
    </source>
</evidence>
<keyword evidence="2" id="KW-0830">Ubiquinone</keyword>
<dbReference type="CDD" id="cd02440">
    <property type="entry name" value="AdoMet_MTases"/>
    <property type="match status" value="1"/>
</dbReference>
<dbReference type="HOGENOM" id="CLU_874176_0_0_6"/>
<keyword evidence="3" id="KW-1185">Reference proteome</keyword>
<evidence type="ECO:0000313" key="2">
    <source>
        <dbReference type="EMBL" id="AGA89815.1"/>
    </source>
</evidence>
<feature type="domain" description="Methyltransferase type 11" evidence="1">
    <location>
        <begin position="88"/>
        <end position="177"/>
    </location>
</feature>
<keyword evidence="2" id="KW-0808">Transferase</keyword>
<reference evidence="2 3" key="1">
    <citation type="submission" date="2011-09" db="EMBL/GenBank/DDBJ databases">
        <title>Complete sequence of chromosome of Thioflavicoccus mobilis 8321.</title>
        <authorList>
            <consortium name="US DOE Joint Genome Institute"/>
            <person name="Lucas S."/>
            <person name="Han J."/>
            <person name="Lapidus A."/>
            <person name="Cheng J.-F."/>
            <person name="Goodwin L."/>
            <person name="Pitluck S."/>
            <person name="Peters L."/>
            <person name="Ovchinnikova G."/>
            <person name="Lu M."/>
            <person name="Detter J.C."/>
            <person name="Han C."/>
            <person name="Tapia R."/>
            <person name="Land M."/>
            <person name="Hauser L."/>
            <person name="Kyrpides N."/>
            <person name="Ivanova N."/>
            <person name="Pagani I."/>
            <person name="Vogl K."/>
            <person name="Liu Z."/>
            <person name="Imhoff J."/>
            <person name="Thiel V."/>
            <person name="Frigaard N.-U."/>
            <person name="Bryant D."/>
            <person name="Woyke T."/>
        </authorList>
    </citation>
    <scope>NUCLEOTIDE SEQUENCE [LARGE SCALE GENOMIC DNA]</scope>
    <source>
        <strain evidence="2 3">8321</strain>
    </source>
</reference>
<dbReference type="InterPro" id="IPR013216">
    <property type="entry name" value="Methyltransf_11"/>
</dbReference>
<evidence type="ECO:0000259" key="1">
    <source>
        <dbReference type="Pfam" id="PF08241"/>
    </source>
</evidence>